<dbReference type="InterPro" id="IPR036397">
    <property type="entry name" value="RNaseH_sf"/>
</dbReference>
<keyword evidence="3" id="KW-0175">Coiled coil</keyword>
<dbReference type="SMART" id="SM00950">
    <property type="entry name" value="Piwi"/>
    <property type="match status" value="1"/>
</dbReference>
<feature type="coiled-coil region" evidence="3">
    <location>
        <begin position="445"/>
        <end position="472"/>
    </location>
</feature>
<dbReference type="InterPro" id="IPR012337">
    <property type="entry name" value="RNaseH-like_sf"/>
</dbReference>
<evidence type="ECO:0000259" key="4">
    <source>
        <dbReference type="PROSITE" id="PS50822"/>
    </source>
</evidence>
<accession>A0ABV9PZ13</accession>
<gene>
    <name evidence="5" type="ORF">ACFO8Q_07440</name>
</gene>
<dbReference type="SUPFAM" id="SSF53098">
    <property type="entry name" value="Ribonuclease H-like"/>
    <property type="match status" value="1"/>
</dbReference>
<dbReference type="Pfam" id="PF02171">
    <property type="entry name" value="Piwi"/>
    <property type="match status" value="1"/>
</dbReference>
<dbReference type="Proteomes" id="UP001596002">
    <property type="component" value="Unassembled WGS sequence"/>
</dbReference>
<dbReference type="InterPro" id="IPR003165">
    <property type="entry name" value="Piwi"/>
</dbReference>
<comment type="caution">
    <text evidence="5">The sequence shown here is derived from an EMBL/GenBank/DDBJ whole genome shotgun (WGS) entry which is preliminary data.</text>
</comment>
<organism evidence="5 6">
    <name type="scientific">Effusibacillus consociatus</name>
    <dbReference type="NCBI Taxonomy" id="1117041"/>
    <lineage>
        <taxon>Bacteria</taxon>
        <taxon>Bacillati</taxon>
        <taxon>Bacillota</taxon>
        <taxon>Bacilli</taxon>
        <taxon>Bacillales</taxon>
        <taxon>Alicyclobacillaceae</taxon>
        <taxon>Effusibacillus</taxon>
    </lineage>
</organism>
<evidence type="ECO:0000256" key="2">
    <source>
        <dbReference type="ARBA" id="ARBA00035032"/>
    </source>
</evidence>
<feature type="domain" description="Piwi" evidence="4">
    <location>
        <begin position="327"/>
        <end position="620"/>
    </location>
</feature>
<name>A0ABV9PZ13_9BACL</name>
<protein>
    <recommendedName>
        <fullName evidence="2">Protein argonaute</fullName>
    </recommendedName>
</protein>
<comment type="similarity">
    <text evidence="1">Belongs to the argonaute family. Long pAgo subfamily.</text>
</comment>
<dbReference type="Gene3D" id="3.30.420.10">
    <property type="entry name" value="Ribonuclease H-like superfamily/Ribonuclease H"/>
    <property type="match status" value="1"/>
</dbReference>
<dbReference type="RefSeq" id="WP_380025114.1">
    <property type="nucleotide sequence ID" value="NZ_JBHSHC010000050.1"/>
</dbReference>
<sequence>MQNLPIRLNFFALSNQEFCFTLYRQKFNGQPKQDGFYKAKLPTDNSLETYEDYYVTTVPKDGFERFVCLGDFNTHLTVKLLWDSFLTKIRKSLNQDEYEVDDRRFSRKLAVVIGRHPEGNEVVEMEPYYLKSERKFGFLVDFAFHRAIGVPYSLRVQQLSLSVKHNYRANFDFYNDKYGKIETFKRKFKSRLFPFSIEEQDYDIENELYLLPSQLLKTKTYIFENGESNSQFQGLKTKGPFAKVEGDPLFVFVFEPHQRDQANDLYSALVGKAYPGTFPGIQSMFNLTINKDNVLRILIPSLSRDDLSKVEFELERIINSNKDKKIASFFIINEQEKESDSEFSPYHYLKFIFTRKGIPLQTVRFEKITGRDGLKWSVANIGLGLFAKMGGIPWKVKPSNEKCIIFGLGSAHKIGEDGRVKKYFAYSVSMDSSGVYKQINVLGDAENKTQYIEQLKENIKNVIDENIPLEVEKCVIHLPFKIKKEEMESIQTGVREVSESHRDIQFQFIKINTVNKFFGYAENNSKVPYESSYVQLAPNEYLVWFEGLHYGKELVNKRFGSPVHIEFLNSKDLPNEEKRKYLQDIINLSGANWRGFNAKLSPISIFYPDLIAKFIAEFQELDSDNSIDITGFEAPWFL</sequence>
<evidence type="ECO:0000256" key="1">
    <source>
        <dbReference type="ARBA" id="ARBA00035012"/>
    </source>
</evidence>
<dbReference type="Gene3D" id="3.40.50.2300">
    <property type="match status" value="1"/>
</dbReference>
<dbReference type="PROSITE" id="PS50822">
    <property type="entry name" value="PIWI"/>
    <property type="match status" value="1"/>
</dbReference>
<reference evidence="6" key="1">
    <citation type="journal article" date="2019" name="Int. J. Syst. Evol. Microbiol.">
        <title>The Global Catalogue of Microorganisms (GCM) 10K type strain sequencing project: providing services to taxonomists for standard genome sequencing and annotation.</title>
        <authorList>
            <consortium name="The Broad Institute Genomics Platform"/>
            <consortium name="The Broad Institute Genome Sequencing Center for Infectious Disease"/>
            <person name="Wu L."/>
            <person name="Ma J."/>
        </authorList>
    </citation>
    <scope>NUCLEOTIDE SEQUENCE [LARGE SCALE GENOMIC DNA]</scope>
    <source>
        <strain evidence="6">WYCCWR 12678</strain>
    </source>
</reference>
<evidence type="ECO:0000256" key="3">
    <source>
        <dbReference type="SAM" id="Coils"/>
    </source>
</evidence>
<dbReference type="EMBL" id="JBHSHC010000050">
    <property type="protein sequence ID" value="MFC4767196.1"/>
    <property type="molecule type" value="Genomic_DNA"/>
</dbReference>
<keyword evidence="6" id="KW-1185">Reference proteome</keyword>
<proteinExistence type="inferred from homology"/>
<evidence type="ECO:0000313" key="6">
    <source>
        <dbReference type="Proteomes" id="UP001596002"/>
    </source>
</evidence>
<evidence type="ECO:0000313" key="5">
    <source>
        <dbReference type="EMBL" id="MFC4767196.1"/>
    </source>
</evidence>